<reference evidence="5" key="1">
    <citation type="submission" date="2022-07" db="EMBL/GenBank/DDBJ databases">
        <authorList>
            <person name="Macas J."/>
            <person name="Novak P."/>
            <person name="Neumann P."/>
        </authorList>
    </citation>
    <scope>NUCLEOTIDE SEQUENCE</scope>
</reference>
<dbReference type="InterPro" id="IPR038765">
    <property type="entry name" value="Papain-like_cys_pep_sf"/>
</dbReference>
<dbReference type="Pfam" id="PF00112">
    <property type="entry name" value="Peptidase_C1"/>
    <property type="match status" value="1"/>
</dbReference>
<dbReference type="InterPro" id="IPR000668">
    <property type="entry name" value="Peptidase_C1A_C"/>
</dbReference>
<dbReference type="PANTHER" id="PTHR12411">
    <property type="entry name" value="CYSTEINE PROTEASE FAMILY C1-RELATED"/>
    <property type="match status" value="1"/>
</dbReference>
<proteinExistence type="inferred from homology"/>
<dbReference type="PRINTS" id="PR00705">
    <property type="entry name" value="PAPAIN"/>
</dbReference>
<feature type="domain" description="Peptidase C1A papain C-terminal" evidence="4">
    <location>
        <begin position="1"/>
        <end position="202"/>
    </location>
</feature>
<gene>
    <name evidence="5" type="ORF">CEPIT_LOCUS12605</name>
</gene>
<evidence type="ECO:0000256" key="2">
    <source>
        <dbReference type="ARBA" id="ARBA00023157"/>
    </source>
</evidence>
<dbReference type="InterPro" id="IPR013128">
    <property type="entry name" value="Peptidase_C1A"/>
</dbReference>
<evidence type="ECO:0000313" key="5">
    <source>
        <dbReference type="EMBL" id="CAH9093615.1"/>
    </source>
</evidence>
<evidence type="ECO:0000313" key="6">
    <source>
        <dbReference type="Proteomes" id="UP001152523"/>
    </source>
</evidence>
<dbReference type="AlphaFoldDB" id="A0AAV0D8E9"/>
<dbReference type="EMBL" id="CAMAPF010000076">
    <property type="protein sequence ID" value="CAH9093615.1"/>
    <property type="molecule type" value="Genomic_DNA"/>
</dbReference>
<dbReference type="InterPro" id="IPR039417">
    <property type="entry name" value="Peptidase_C1A_papain-like"/>
</dbReference>
<dbReference type="SMART" id="SM00645">
    <property type="entry name" value="Pept_C1"/>
    <property type="match status" value="1"/>
</dbReference>
<evidence type="ECO:0000259" key="4">
    <source>
        <dbReference type="SMART" id="SM00645"/>
    </source>
</evidence>
<dbReference type="Proteomes" id="UP001152523">
    <property type="component" value="Unassembled WGS sequence"/>
</dbReference>
<protein>
    <recommendedName>
        <fullName evidence="4">Peptidase C1A papain C-terminal domain-containing protein</fullName>
    </recommendedName>
</protein>
<dbReference type="SUPFAM" id="SSF54001">
    <property type="entry name" value="Cysteine proteinases"/>
    <property type="match status" value="1"/>
</dbReference>
<comment type="caution">
    <text evidence="5">The sequence shown here is derived from an EMBL/GenBank/DDBJ whole genome shotgun (WGS) entry which is preliminary data.</text>
</comment>
<name>A0AAV0D8E9_9ASTE</name>
<organism evidence="5 6">
    <name type="scientific">Cuscuta epithymum</name>
    <dbReference type="NCBI Taxonomy" id="186058"/>
    <lineage>
        <taxon>Eukaryota</taxon>
        <taxon>Viridiplantae</taxon>
        <taxon>Streptophyta</taxon>
        <taxon>Embryophyta</taxon>
        <taxon>Tracheophyta</taxon>
        <taxon>Spermatophyta</taxon>
        <taxon>Magnoliopsida</taxon>
        <taxon>eudicotyledons</taxon>
        <taxon>Gunneridae</taxon>
        <taxon>Pentapetalae</taxon>
        <taxon>asterids</taxon>
        <taxon>lamiids</taxon>
        <taxon>Solanales</taxon>
        <taxon>Convolvulaceae</taxon>
        <taxon>Cuscuteae</taxon>
        <taxon>Cuscuta</taxon>
        <taxon>Cuscuta subgen. Cuscuta</taxon>
    </lineage>
</organism>
<dbReference type="GO" id="GO:0008234">
    <property type="term" value="F:cysteine-type peptidase activity"/>
    <property type="evidence" value="ECO:0007669"/>
    <property type="project" value="InterPro"/>
</dbReference>
<feature type="chain" id="PRO_5043448938" description="Peptidase C1A papain C-terminal domain-containing protein" evidence="3">
    <location>
        <begin position="16"/>
        <end position="205"/>
    </location>
</feature>
<comment type="similarity">
    <text evidence="1">Belongs to the peptidase C1 family.</text>
</comment>
<keyword evidence="6" id="KW-1185">Reference proteome</keyword>
<dbReference type="Gene3D" id="3.90.70.10">
    <property type="entry name" value="Cysteine proteinases"/>
    <property type="match status" value="1"/>
</dbReference>
<keyword evidence="3" id="KW-0732">Signal</keyword>
<keyword evidence="2" id="KW-1015">Disulfide bond</keyword>
<accession>A0AAV0D8E9</accession>
<dbReference type="GO" id="GO:0006508">
    <property type="term" value="P:proteolysis"/>
    <property type="evidence" value="ECO:0007669"/>
    <property type="project" value="InterPro"/>
</dbReference>
<evidence type="ECO:0000256" key="3">
    <source>
        <dbReference type="SAM" id="SignalP"/>
    </source>
</evidence>
<sequence>MHDAGSCWAFSAVAAVETLLWLKINHRLVNLSEQVILNCGVAFSSSGCTGDQFSVAFDVVQQIGIPSDEFFPYLGGSKGSCDLKTIAAVGYKIGGYTEIQGSPRERAVLDVVRNQPVSVSINGGTHNFQHYKGDIFDDPSCSASPEDQNHGVTIVGFGTSNNGKKYWKVKNSWGKTWGEDGYMRIARDQGRCGIATEAYYPNGPI</sequence>
<dbReference type="CDD" id="cd02248">
    <property type="entry name" value="Peptidase_C1A"/>
    <property type="match status" value="1"/>
</dbReference>
<evidence type="ECO:0000256" key="1">
    <source>
        <dbReference type="ARBA" id="ARBA00008455"/>
    </source>
</evidence>
<feature type="signal peptide" evidence="3">
    <location>
        <begin position="1"/>
        <end position="15"/>
    </location>
</feature>